<evidence type="ECO:0000256" key="1">
    <source>
        <dbReference type="SAM" id="Phobius"/>
    </source>
</evidence>
<evidence type="ECO:0000313" key="3">
    <source>
        <dbReference type="Proteomes" id="UP000004095"/>
    </source>
</evidence>
<keyword evidence="1" id="KW-0472">Membrane</keyword>
<comment type="caution">
    <text evidence="2">The sequence shown here is derived from an EMBL/GenBank/DDBJ whole genome shotgun (WGS) entry which is preliminary data.</text>
</comment>
<dbReference type="AlphaFoldDB" id="A1ZVM5"/>
<protein>
    <submittedName>
        <fullName evidence="2">Uncharacterized protein</fullName>
    </submittedName>
</protein>
<organism evidence="2 3">
    <name type="scientific">Microscilla marina ATCC 23134</name>
    <dbReference type="NCBI Taxonomy" id="313606"/>
    <lineage>
        <taxon>Bacteria</taxon>
        <taxon>Pseudomonadati</taxon>
        <taxon>Bacteroidota</taxon>
        <taxon>Cytophagia</taxon>
        <taxon>Cytophagales</taxon>
        <taxon>Microscillaceae</taxon>
        <taxon>Microscilla</taxon>
    </lineage>
</organism>
<name>A1ZVM5_MICM2</name>
<evidence type="ECO:0000313" key="2">
    <source>
        <dbReference type="EMBL" id="EAY25568.1"/>
    </source>
</evidence>
<dbReference type="EMBL" id="AAWS01000046">
    <property type="protein sequence ID" value="EAY25568.1"/>
    <property type="molecule type" value="Genomic_DNA"/>
</dbReference>
<sequence length="83" mass="9486">MTKKRLWNADKIVSISAIMISVMTLAVSWYQTAIIRQQQRLSVLPYLSFQNYGTGGANYKYTLRNNGICFYRGSVYHAQGETV</sequence>
<reference evidence="2 3" key="1">
    <citation type="submission" date="2007-01" db="EMBL/GenBank/DDBJ databases">
        <authorList>
            <person name="Haygood M."/>
            <person name="Podell S."/>
            <person name="Anderson C."/>
            <person name="Hopkinson B."/>
            <person name="Roe K."/>
            <person name="Barbeau K."/>
            <person name="Gaasterland T."/>
            <person name="Ferriera S."/>
            <person name="Johnson J."/>
            <person name="Kravitz S."/>
            <person name="Beeson K."/>
            <person name="Sutton G."/>
            <person name="Rogers Y.-H."/>
            <person name="Friedman R."/>
            <person name="Frazier M."/>
            <person name="Venter J.C."/>
        </authorList>
    </citation>
    <scope>NUCLEOTIDE SEQUENCE [LARGE SCALE GENOMIC DNA]</scope>
    <source>
        <strain evidence="2 3">ATCC 23134</strain>
    </source>
</reference>
<dbReference type="Proteomes" id="UP000004095">
    <property type="component" value="Unassembled WGS sequence"/>
</dbReference>
<gene>
    <name evidence="2" type="ORF">M23134_00666</name>
</gene>
<keyword evidence="1" id="KW-0812">Transmembrane</keyword>
<keyword evidence="1" id="KW-1133">Transmembrane helix</keyword>
<dbReference type="OrthoDB" id="763750at2"/>
<accession>A1ZVM5</accession>
<keyword evidence="3" id="KW-1185">Reference proteome</keyword>
<dbReference type="RefSeq" id="WP_002702581.1">
    <property type="nucleotide sequence ID" value="NZ_AAWS01000046.1"/>
</dbReference>
<feature type="transmembrane region" description="Helical" evidence="1">
    <location>
        <begin position="12"/>
        <end position="30"/>
    </location>
</feature>
<proteinExistence type="predicted"/>